<dbReference type="Proteomes" id="UP000268535">
    <property type="component" value="Unassembled WGS sequence"/>
</dbReference>
<proteinExistence type="predicted"/>
<feature type="region of interest" description="Disordered" evidence="1">
    <location>
        <begin position="296"/>
        <end position="478"/>
    </location>
</feature>
<evidence type="ECO:0000313" key="2">
    <source>
        <dbReference type="EMBL" id="RKO94919.1"/>
    </source>
</evidence>
<dbReference type="EMBL" id="ML013996">
    <property type="protein sequence ID" value="RKO94919.1"/>
    <property type="molecule type" value="Genomic_DNA"/>
</dbReference>
<name>A0A4P9WP47_9FUNG</name>
<protein>
    <submittedName>
        <fullName evidence="2">Uncharacterized protein</fullName>
    </submittedName>
</protein>
<accession>A0A4P9WP47</accession>
<feature type="compositionally biased region" description="Polar residues" evidence="1">
    <location>
        <begin position="263"/>
        <end position="273"/>
    </location>
</feature>
<feature type="region of interest" description="Disordered" evidence="1">
    <location>
        <begin position="492"/>
        <end position="657"/>
    </location>
</feature>
<feature type="region of interest" description="Disordered" evidence="1">
    <location>
        <begin position="1"/>
        <end position="20"/>
    </location>
</feature>
<feature type="compositionally biased region" description="Polar residues" evidence="1">
    <location>
        <begin position="624"/>
        <end position="635"/>
    </location>
</feature>
<dbReference type="AlphaFoldDB" id="A0A4P9WP47"/>
<evidence type="ECO:0000256" key="1">
    <source>
        <dbReference type="SAM" id="MobiDB-lite"/>
    </source>
</evidence>
<feature type="compositionally biased region" description="Polar residues" evidence="1">
    <location>
        <begin position="81"/>
        <end position="93"/>
    </location>
</feature>
<evidence type="ECO:0000313" key="3">
    <source>
        <dbReference type="Proteomes" id="UP000268535"/>
    </source>
</evidence>
<sequence>MPRSTRHMTTTDDSDPSWVAAVPPAASARGFLGGAAFVQRPRASAAPHTYKRRRRVGTTSPPPPLRVHSDPPRAAGPPSPTRRQAPSSPTRRQAPSSPSGGPAGSAGQGHAKAASQTRSTSRGLRLKTNVDPSRIPSEAHVRGMVRSTPVALTEARSPPLKGSASSRSLDPKNLDPSQAASGSTSNSSDKENEARPTKRSRLGQRTRAHPPRTSVRQKASHDEPQVPPKRHIPVTDIARATPSEAGPTGFIKDADDDDDGSLGDTSMISSLTLSDHGVPIDLAALEAGPLAGPMEFPAFVEEASAEEEPAESETPADLPRVSPKAADPSDPDALEQEPSPAITPRRGSLASEPDPSPAALVVPAVSKGPTGAAFVTPDPSPPKSSSQRLPLKRAAVPTAAPPAAMPSRGSRRKPEGARASAADPTDVVAARATKRPRRVALAAAATSRQDAAPTPSPKPETSADDEAATPALRRSSFRVIRARHEDKVAKTVSFDTALGPPVEGESKPRLRLTPPRRQPNVIGRGRAATKQAEPHAGSLEAAADATRRGGTGGLDWPSDLGTPESAARRVSPKPTASRDALSRTPPATVPAIRRTPHLRTKPSVPSMTTVGPHDSDPDSDDPLTATTAVFTLSQTTPPPATTVQDRGRGPRSGHDRH</sequence>
<feature type="compositionally biased region" description="Low complexity" evidence="1">
    <location>
        <begin position="177"/>
        <end position="187"/>
    </location>
</feature>
<feature type="region of interest" description="Disordered" evidence="1">
    <location>
        <begin position="38"/>
        <end position="276"/>
    </location>
</feature>
<reference evidence="3" key="1">
    <citation type="journal article" date="2018" name="Nat. Microbiol.">
        <title>Leveraging single-cell genomics to expand the fungal tree of life.</title>
        <authorList>
            <person name="Ahrendt S.R."/>
            <person name="Quandt C.A."/>
            <person name="Ciobanu D."/>
            <person name="Clum A."/>
            <person name="Salamov A."/>
            <person name="Andreopoulos B."/>
            <person name="Cheng J.F."/>
            <person name="Woyke T."/>
            <person name="Pelin A."/>
            <person name="Henrissat B."/>
            <person name="Reynolds N.K."/>
            <person name="Benny G.L."/>
            <person name="Smith M.E."/>
            <person name="James T.Y."/>
            <person name="Grigoriev I.V."/>
        </authorList>
    </citation>
    <scope>NUCLEOTIDE SEQUENCE [LARGE SCALE GENOMIC DNA]</scope>
    <source>
        <strain evidence="3">ATCC 52028</strain>
    </source>
</reference>
<organism evidence="2 3">
    <name type="scientific">Caulochytrium protostelioides</name>
    <dbReference type="NCBI Taxonomy" id="1555241"/>
    <lineage>
        <taxon>Eukaryota</taxon>
        <taxon>Fungi</taxon>
        <taxon>Fungi incertae sedis</taxon>
        <taxon>Chytridiomycota</taxon>
        <taxon>Chytridiomycota incertae sedis</taxon>
        <taxon>Chytridiomycetes</taxon>
        <taxon>Caulochytriales</taxon>
        <taxon>Caulochytriaceae</taxon>
        <taxon>Caulochytrium</taxon>
    </lineage>
</organism>
<gene>
    <name evidence="2" type="ORF">CAUPRSCDRAFT_13253</name>
</gene>
<feature type="compositionally biased region" description="Basic residues" evidence="1">
    <location>
        <begin position="197"/>
        <end position="210"/>
    </location>
</feature>